<comment type="caution">
    <text evidence="1">The sequence shown here is derived from an EMBL/GenBank/DDBJ whole genome shotgun (WGS) entry which is preliminary data.</text>
</comment>
<name>A0A5D3BDP8_CUCMM</name>
<dbReference type="EMBL" id="SSTD01019701">
    <property type="protein sequence ID" value="TYJ96338.1"/>
    <property type="molecule type" value="Genomic_DNA"/>
</dbReference>
<dbReference type="Proteomes" id="UP000321947">
    <property type="component" value="Unassembled WGS sequence"/>
</dbReference>
<dbReference type="AlphaFoldDB" id="A0A5D3BDP8"/>
<accession>A0A5D3BDP8</accession>
<protein>
    <submittedName>
        <fullName evidence="1">Uncharacterized protein</fullName>
    </submittedName>
</protein>
<reference evidence="1 2" key="1">
    <citation type="submission" date="2019-08" db="EMBL/GenBank/DDBJ databases">
        <title>Draft genome sequences of two oriental melons (Cucumis melo L. var makuwa).</title>
        <authorList>
            <person name="Kwon S.-Y."/>
        </authorList>
    </citation>
    <scope>NUCLEOTIDE SEQUENCE [LARGE SCALE GENOMIC DNA]</scope>
    <source>
        <strain evidence="2">cv. Chang Bougi</strain>
        <tissue evidence="1">Leaf</tissue>
    </source>
</reference>
<organism evidence="1 2">
    <name type="scientific">Cucumis melo var. makuwa</name>
    <name type="common">Oriental melon</name>
    <dbReference type="NCBI Taxonomy" id="1194695"/>
    <lineage>
        <taxon>Eukaryota</taxon>
        <taxon>Viridiplantae</taxon>
        <taxon>Streptophyta</taxon>
        <taxon>Embryophyta</taxon>
        <taxon>Tracheophyta</taxon>
        <taxon>Spermatophyta</taxon>
        <taxon>Magnoliopsida</taxon>
        <taxon>eudicotyledons</taxon>
        <taxon>Gunneridae</taxon>
        <taxon>Pentapetalae</taxon>
        <taxon>rosids</taxon>
        <taxon>fabids</taxon>
        <taxon>Cucurbitales</taxon>
        <taxon>Cucurbitaceae</taxon>
        <taxon>Benincaseae</taxon>
        <taxon>Cucumis</taxon>
    </lineage>
</organism>
<sequence>MVDCSRTKSTEARSMHLGPLLVGGGGQDGCVSASTFREAGHDIAPRKEVVGVVHLAVPMGGVHESDSHMERVPNVRNGRPKKAHMHVGSAVGSTATGWVDTTPSPQVDMPPNPRALSFKQLFEKASPRLVASQEVVIGGTHVIHPWRLRVGRKWALVGGSYFWKLKSTTPFVSLKNSVVDKGVAEHVKWQE</sequence>
<evidence type="ECO:0000313" key="1">
    <source>
        <dbReference type="EMBL" id="TYJ96338.1"/>
    </source>
</evidence>
<gene>
    <name evidence="1" type="ORF">E5676_scaffold1970G00460</name>
</gene>
<proteinExistence type="predicted"/>
<evidence type="ECO:0000313" key="2">
    <source>
        <dbReference type="Proteomes" id="UP000321947"/>
    </source>
</evidence>